<feature type="domain" description="F-box" evidence="1">
    <location>
        <begin position="1"/>
        <end position="43"/>
    </location>
</feature>
<dbReference type="Proteomes" id="UP000245207">
    <property type="component" value="Unassembled WGS sequence"/>
</dbReference>
<dbReference type="PANTHER" id="PTHR31672:SF13">
    <property type="entry name" value="F-BOX PROTEIN CPR30-LIKE"/>
    <property type="match status" value="1"/>
</dbReference>
<sequence length="214" mass="25071">MATLPSDIIYEILSRMPVKSLVRFRRVSKLWCEYIDSPYFATIHSKRAVEEEPTLVMLRATHDWCYPNQPRICDKFNSLVVINPLRKECFELPPMDKKPDWRLSYEESCGLGFDDSTNTFKMVCVFPRIQIDVGEENLDLVRKNLCTMVHVLGTNLWQEAMVVDDLYEILHSAVENDDTLRDYPQRESLVHDFTTGLITKENLNQKLAEHWGKR</sequence>
<dbReference type="EMBL" id="PKPP01016690">
    <property type="protein sequence ID" value="PWA37489.1"/>
    <property type="molecule type" value="Genomic_DNA"/>
</dbReference>
<dbReference type="Gene3D" id="1.20.1280.50">
    <property type="match status" value="1"/>
</dbReference>
<evidence type="ECO:0000313" key="2">
    <source>
        <dbReference type="EMBL" id="PWA37489.1"/>
    </source>
</evidence>
<dbReference type="InterPro" id="IPR050796">
    <property type="entry name" value="SCF_F-box_component"/>
</dbReference>
<dbReference type="STRING" id="35608.A0A2U1KL59"/>
<evidence type="ECO:0000259" key="1">
    <source>
        <dbReference type="PROSITE" id="PS50181"/>
    </source>
</evidence>
<proteinExistence type="predicted"/>
<comment type="caution">
    <text evidence="2">The sequence shown here is derived from an EMBL/GenBank/DDBJ whole genome shotgun (WGS) entry which is preliminary data.</text>
</comment>
<accession>A0A2U1KL59</accession>
<name>A0A2U1KL59_ARTAN</name>
<gene>
    <name evidence="2" type="ORF">CTI12_AA579930</name>
</gene>
<keyword evidence="3" id="KW-1185">Reference proteome</keyword>
<reference evidence="2 3" key="1">
    <citation type="journal article" date="2018" name="Mol. Plant">
        <title>The genome of Artemisia annua provides insight into the evolution of Asteraceae family and artemisinin biosynthesis.</title>
        <authorList>
            <person name="Shen Q."/>
            <person name="Zhang L."/>
            <person name="Liao Z."/>
            <person name="Wang S."/>
            <person name="Yan T."/>
            <person name="Shi P."/>
            <person name="Liu M."/>
            <person name="Fu X."/>
            <person name="Pan Q."/>
            <person name="Wang Y."/>
            <person name="Lv Z."/>
            <person name="Lu X."/>
            <person name="Zhang F."/>
            <person name="Jiang W."/>
            <person name="Ma Y."/>
            <person name="Chen M."/>
            <person name="Hao X."/>
            <person name="Li L."/>
            <person name="Tang Y."/>
            <person name="Lv G."/>
            <person name="Zhou Y."/>
            <person name="Sun X."/>
            <person name="Brodelius P.E."/>
            <person name="Rose J.K.C."/>
            <person name="Tang K."/>
        </authorList>
    </citation>
    <scope>NUCLEOTIDE SEQUENCE [LARGE SCALE GENOMIC DNA]</scope>
    <source>
        <strain evidence="3">cv. Huhao1</strain>
        <tissue evidence="2">Leaf</tissue>
    </source>
</reference>
<dbReference type="SMART" id="SM00256">
    <property type="entry name" value="FBOX"/>
    <property type="match status" value="1"/>
</dbReference>
<dbReference type="OrthoDB" id="1751495at2759"/>
<evidence type="ECO:0000313" key="3">
    <source>
        <dbReference type="Proteomes" id="UP000245207"/>
    </source>
</evidence>
<dbReference type="PANTHER" id="PTHR31672">
    <property type="entry name" value="BNACNNG10540D PROTEIN"/>
    <property type="match status" value="1"/>
</dbReference>
<organism evidence="2 3">
    <name type="scientific">Artemisia annua</name>
    <name type="common">Sweet wormwood</name>
    <dbReference type="NCBI Taxonomy" id="35608"/>
    <lineage>
        <taxon>Eukaryota</taxon>
        <taxon>Viridiplantae</taxon>
        <taxon>Streptophyta</taxon>
        <taxon>Embryophyta</taxon>
        <taxon>Tracheophyta</taxon>
        <taxon>Spermatophyta</taxon>
        <taxon>Magnoliopsida</taxon>
        <taxon>eudicotyledons</taxon>
        <taxon>Gunneridae</taxon>
        <taxon>Pentapetalae</taxon>
        <taxon>asterids</taxon>
        <taxon>campanulids</taxon>
        <taxon>Asterales</taxon>
        <taxon>Asteraceae</taxon>
        <taxon>Asteroideae</taxon>
        <taxon>Anthemideae</taxon>
        <taxon>Artemisiinae</taxon>
        <taxon>Artemisia</taxon>
    </lineage>
</organism>
<dbReference type="PROSITE" id="PS50181">
    <property type="entry name" value="FBOX"/>
    <property type="match status" value="1"/>
</dbReference>
<dbReference type="SUPFAM" id="SSF81383">
    <property type="entry name" value="F-box domain"/>
    <property type="match status" value="1"/>
</dbReference>
<dbReference type="AlphaFoldDB" id="A0A2U1KL59"/>
<dbReference type="Pfam" id="PF00646">
    <property type="entry name" value="F-box"/>
    <property type="match status" value="1"/>
</dbReference>
<dbReference type="InterPro" id="IPR001810">
    <property type="entry name" value="F-box_dom"/>
</dbReference>
<dbReference type="CDD" id="cd22157">
    <property type="entry name" value="F-box_AtFBW1-like"/>
    <property type="match status" value="1"/>
</dbReference>
<dbReference type="InterPro" id="IPR036047">
    <property type="entry name" value="F-box-like_dom_sf"/>
</dbReference>
<protein>
    <submittedName>
        <fullName evidence="2">F-box domain-containing protein</fullName>
    </submittedName>
</protein>